<dbReference type="UniPathway" id="UPA00109">
    <property type="reaction ID" value="UER00185"/>
</dbReference>
<gene>
    <name evidence="10 13" type="primary">pgk</name>
    <name evidence="13" type="ORF">COV29_03590</name>
</gene>
<keyword evidence="10" id="KW-0963">Cytoplasm</keyword>
<dbReference type="Gene3D" id="3.40.50.1260">
    <property type="entry name" value="Phosphoglycerate kinase, N-terminal domain"/>
    <property type="match status" value="2"/>
</dbReference>
<dbReference type="EMBL" id="PCXQ01000005">
    <property type="protein sequence ID" value="PJE50785.1"/>
    <property type="molecule type" value="Genomic_DNA"/>
</dbReference>
<name>A0A2J0Q9W3_9BACT</name>
<dbReference type="SUPFAM" id="SSF53748">
    <property type="entry name" value="Phosphoglycerate kinase"/>
    <property type="match status" value="1"/>
</dbReference>
<keyword evidence="7 10" id="KW-0418">Kinase</keyword>
<organism evidence="13 14">
    <name type="scientific">Candidatus Yanofskybacteria bacterium CG10_big_fil_rev_8_21_14_0_10_36_16</name>
    <dbReference type="NCBI Taxonomy" id="1975096"/>
    <lineage>
        <taxon>Bacteria</taxon>
        <taxon>Candidatus Yanofskyibacteriota</taxon>
    </lineage>
</organism>
<dbReference type="EC" id="2.7.2.3" evidence="4 10"/>
<evidence type="ECO:0000313" key="13">
    <source>
        <dbReference type="EMBL" id="PJE50785.1"/>
    </source>
</evidence>
<dbReference type="GO" id="GO:0005829">
    <property type="term" value="C:cytosol"/>
    <property type="evidence" value="ECO:0007669"/>
    <property type="project" value="TreeGrafter"/>
</dbReference>
<evidence type="ECO:0000256" key="7">
    <source>
        <dbReference type="ARBA" id="ARBA00022777"/>
    </source>
</evidence>
<dbReference type="GO" id="GO:0006096">
    <property type="term" value="P:glycolytic process"/>
    <property type="evidence" value="ECO:0007669"/>
    <property type="project" value="UniProtKB-UniRule"/>
</dbReference>
<evidence type="ECO:0000256" key="6">
    <source>
        <dbReference type="ARBA" id="ARBA00022741"/>
    </source>
</evidence>
<dbReference type="PANTHER" id="PTHR11406">
    <property type="entry name" value="PHOSPHOGLYCERATE KINASE"/>
    <property type="match status" value="1"/>
</dbReference>
<comment type="pathway">
    <text evidence="2 10">Carbohydrate degradation; glycolysis; pyruvate from D-glyceraldehyde 3-phosphate: step 2/5.</text>
</comment>
<evidence type="ECO:0000256" key="3">
    <source>
        <dbReference type="ARBA" id="ARBA00008982"/>
    </source>
</evidence>
<accession>A0A2J0Q9W3</accession>
<dbReference type="GO" id="GO:0005524">
    <property type="term" value="F:ATP binding"/>
    <property type="evidence" value="ECO:0007669"/>
    <property type="project" value="UniProtKB-KW"/>
</dbReference>
<evidence type="ECO:0000256" key="8">
    <source>
        <dbReference type="ARBA" id="ARBA00022840"/>
    </source>
</evidence>
<evidence type="ECO:0000256" key="1">
    <source>
        <dbReference type="ARBA" id="ARBA00000642"/>
    </source>
</evidence>
<feature type="binding site" evidence="10 11">
    <location>
        <position position="305"/>
    </location>
    <ligand>
        <name>ATP</name>
        <dbReference type="ChEBI" id="CHEBI:30616"/>
    </ligand>
</feature>
<feature type="binding site" evidence="10 11">
    <location>
        <begin position="331"/>
        <end position="334"/>
    </location>
    <ligand>
        <name>ATP</name>
        <dbReference type="ChEBI" id="CHEBI:30616"/>
    </ligand>
</feature>
<dbReference type="InterPro" id="IPR015824">
    <property type="entry name" value="Phosphoglycerate_kinase_N"/>
</dbReference>
<feature type="binding site" evidence="10 11">
    <location>
        <position position="191"/>
    </location>
    <ligand>
        <name>ATP</name>
        <dbReference type="ChEBI" id="CHEBI:30616"/>
    </ligand>
</feature>
<evidence type="ECO:0000256" key="12">
    <source>
        <dbReference type="RuleBase" id="RU000532"/>
    </source>
</evidence>
<dbReference type="InterPro" id="IPR001576">
    <property type="entry name" value="Phosphoglycerate_kinase"/>
</dbReference>
<dbReference type="Proteomes" id="UP000228496">
    <property type="component" value="Unassembled WGS sequence"/>
</dbReference>
<feature type="binding site" evidence="10">
    <location>
        <position position="37"/>
    </location>
    <ligand>
        <name>substrate</name>
    </ligand>
</feature>
<proteinExistence type="inferred from homology"/>
<keyword evidence="6 10" id="KW-0547">Nucleotide-binding</keyword>
<evidence type="ECO:0000256" key="2">
    <source>
        <dbReference type="ARBA" id="ARBA00004838"/>
    </source>
</evidence>
<feature type="binding site" evidence="10">
    <location>
        <position position="108"/>
    </location>
    <ligand>
        <name>substrate</name>
    </ligand>
</feature>
<comment type="similarity">
    <text evidence="3 10 12">Belongs to the phosphoglycerate kinase family.</text>
</comment>
<evidence type="ECO:0000256" key="5">
    <source>
        <dbReference type="ARBA" id="ARBA00022679"/>
    </source>
</evidence>
<dbReference type="GO" id="GO:0043531">
    <property type="term" value="F:ADP binding"/>
    <property type="evidence" value="ECO:0007669"/>
    <property type="project" value="TreeGrafter"/>
</dbReference>
<dbReference type="PANTHER" id="PTHR11406:SF23">
    <property type="entry name" value="PHOSPHOGLYCERATE KINASE 1, CHLOROPLASTIC-RELATED"/>
    <property type="match status" value="1"/>
</dbReference>
<dbReference type="FunFam" id="3.40.50.1260:FF:000031">
    <property type="entry name" value="Phosphoglycerate kinase 1"/>
    <property type="match status" value="1"/>
</dbReference>
<comment type="subunit">
    <text evidence="10">Monomer.</text>
</comment>
<evidence type="ECO:0000313" key="14">
    <source>
        <dbReference type="Proteomes" id="UP000228496"/>
    </source>
</evidence>
<keyword evidence="5 10" id="KW-0808">Transferase</keyword>
<dbReference type="PIRSF" id="PIRSF000724">
    <property type="entry name" value="Pgk"/>
    <property type="match status" value="1"/>
</dbReference>
<dbReference type="InterPro" id="IPR036043">
    <property type="entry name" value="Phosphoglycerate_kinase_sf"/>
</dbReference>
<dbReference type="HAMAP" id="MF_00145">
    <property type="entry name" value="Phosphoglyc_kinase"/>
    <property type="match status" value="1"/>
</dbReference>
<comment type="subcellular location">
    <subcellularLocation>
        <location evidence="10">Cytoplasm</location>
    </subcellularLocation>
</comment>
<comment type="caution">
    <text evidence="10">Lacks conserved residue(s) required for the propagation of feature annotation.</text>
</comment>
<sequence length="377" mass="40507">MKTINALNKNDLNGKKVLLRVDFDVPVVSGKILESFRIESQKPMVDYLIENGANVVMCAHISSIDSFESIVSQIGDVLKHEIKFLPLNSLLGDEHPVIGGLVLADNLRQNLGEKENSKDFAEKLASGFDLYVNNAFAVCHREHASVSAITEFLPSYGGLLIEKEIKNLGRALSEPAEGKTLVLGGAKISTKLPVINNFFEKSEKILVGGALANNFFLQILGIDIGASVVDNKVKVEVKSEKIILPEDVLIGYDKKGEKEVMTSEVEDVGEGGFIADLGPKSAQKFSDIIKSSKMVIWNGPLGFAEVEKFSHGTNIVAKAIAESGADSIIGGGDTITAVNKLGLLDKYSYVSTGGGAMLSFLAGEKLPGLEALDYYKS</sequence>
<dbReference type="GO" id="GO:0006094">
    <property type="term" value="P:gluconeogenesis"/>
    <property type="evidence" value="ECO:0007669"/>
    <property type="project" value="TreeGrafter"/>
</dbReference>
<comment type="catalytic activity">
    <reaction evidence="1 10 12">
        <text>(2R)-3-phosphoglycerate + ATP = (2R)-3-phospho-glyceroyl phosphate + ADP</text>
        <dbReference type="Rhea" id="RHEA:14801"/>
        <dbReference type="ChEBI" id="CHEBI:30616"/>
        <dbReference type="ChEBI" id="CHEBI:57604"/>
        <dbReference type="ChEBI" id="CHEBI:58272"/>
        <dbReference type="ChEBI" id="CHEBI:456216"/>
        <dbReference type="EC" id="2.7.2.3"/>
    </reaction>
</comment>
<dbReference type="AlphaFoldDB" id="A0A2J0Q9W3"/>
<evidence type="ECO:0000256" key="9">
    <source>
        <dbReference type="ARBA" id="ARBA00023152"/>
    </source>
</evidence>
<comment type="caution">
    <text evidence="13">The sequence shown here is derived from an EMBL/GenBank/DDBJ whole genome shotgun (WGS) entry which is preliminary data.</text>
</comment>
<feature type="binding site" evidence="10">
    <location>
        <position position="141"/>
    </location>
    <ligand>
        <name>substrate</name>
    </ligand>
</feature>
<keyword evidence="8 10" id="KW-0067">ATP-binding</keyword>
<reference evidence="13 14" key="1">
    <citation type="submission" date="2017-09" db="EMBL/GenBank/DDBJ databases">
        <title>Depth-based differentiation of microbial function through sediment-hosted aquifers and enrichment of novel symbionts in the deep terrestrial subsurface.</title>
        <authorList>
            <person name="Probst A.J."/>
            <person name="Ladd B."/>
            <person name="Jarett J.K."/>
            <person name="Geller-Mcgrath D.E."/>
            <person name="Sieber C.M."/>
            <person name="Emerson J.B."/>
            <person name="Anantharaman K."/>
            <person name="Thomas B.C."/>
            <person name="Malmstrom R."/>
            <person name="Stieglmeier M."/>
            <person name="Klingl A."/>
            <person name="Woyke T."/>
            <person name="Ryan C.M."/>
            <person name="Banfield J.F."/>
        </authorList>
    </citation>
    <scope>NUCLEOTIDE SEQUENCE [LARGE SCALE GENOMIC DNA]</scope>
    <source>
        <strain evidence="13">CG10_big_fil_rev_8_21_14_0_10_36_16</strain>
    </source>
</reference>
<dbReference type="GO" id="GO:0004618">
    <property type="term" value="F:phosphoglycerate kinase activity"/>
    <property type="evidence" value="ECO:0007669"/>
    <property type="project" value="UniProtKB-UniRule"/>
</dbReference>
<evidence type="ECO:0000256" key="11">
    <source>
        <dbReference type="PIRSR" id="PIRSR000724-2"/>
    </source>
</evidence>
<keyword evidence="9 10" id="KW-0324">Glycolysis</keyword>
<evidence type="ECO:0000256" key="10">
    <source>
        <dbReference type="HAMAP-Rule" id="MF_00145"/>
    </source>
</evidence>
<dbReference type="PRINTS" id="PR00477">
    <property type="entry name" value="PHGLYCKINASE"/>
</dbReference>
<dbReference type="Pfam" id="PF00162">
    <property type="entry name" value="PGK"/>
    <property type="match status" value="1"/>
</dbReference>
<evidence type="ECO:0000256" key="4">
    <source>
        <dbReference type="ARBA" id="ARBA00013061"/>
    </source>
</evidence>
<protein>
    <recommendedName>
        <fullName evidence="4 10">Phosphoglycerate kinase</fullName>
        <ecNumber evidence="4 10">2.7.2.3</ecNumber>
    </recommendedName>
</protein>